<evidence type="ECO:0000256" key="4">
    <source>
        <dbReference type="ARBA" id="ARBA00022695"/>
    </source>
</evidence>
<dbReference type="InterPro" id="IPR000768">
    <property type="entry name" value="ART"/>
</dbReference>
<dbReference type="AlphaFoldDB" id="A0A8U0RR62"/>
<evidence type="ECO:0000256" key="11">
    <source>
        <dbReference type="SAM" id="MobiDB-lite"/>
    </source>
</evidence>
<dbReference type="InterPro" id="IPR050999">
    <property type="entry name" value="ADP-ribosyltransferase_ARG"/>
</dbReference>
<dbReference type="GeneID" id="101678068"/>
<dbReference type="PROSITE" id="PS01291">
    <property type="entry name" value="ART"/>
    <property type="match status" value="1"/>
</dbReference>
<evidence type="ECO:0000256" key="8">
    <source>
        <dbReference type="ARBA" id="ARBA00023157"/>
    </source>
</evidence>
<accession>A0A8U0RR62</accession>
<evidence type="ECO:0000313" key="12">
    <source>
        <dbReference type="Proteomes" id="UP000000715"/>
    </source>
</evidence>
<sequence>RKGLAETHPKEIPEENAEPLFHNEAARAGRICNTNEYRPLTNRGRRILPTTTADPTMRLWLLHLLLLFSGLQTPTWSSEVAVNIDFDLAPDSFDDQYQGCSPQVMEKLRQGDYFTKEIEAHRDYHGVWKKAHLTWLNRAKDIPKNMNITHVLAILVYTSNNSVHTSFTRAMANAGRSPQHYERSFHFKYLHYYLTSAIQLLRKEMVMKNDSLCFEVYHKMKGINLEAYSGATIRFGQFLSTSLLKEEAQKFGNQTLFTIFTCLGAPIPEDSRKKEVLVPPYELFKVVNMSHHPRGNWLQLRSAGNMSTYNCQLLKGSSKKYNPAPVVIASLSFLTSVVTSSKSGV</sequence>
<evidence type="ECO:0000256" key="5">
    <source>
        <dbReference type="ARBA" id="ARBA00022729"/>
    </source>
</evidence>
<keyword evidence="3 10" id="KW-0808">Transferase</keyword>
<protein>
    <recommendedName>
        <fullName evidence="10">NAD(P)(+)--arginine ADP-ribosyltransferase</fullName>
        <ecNumber evidence="10">2.4.2.31</ecNumber>
    </recommendedName>
    <alternativeName>
        <fullName evidence="10">Mono(ADP-ribosyl)transferase</fullName>
    </alternativeName>
</protein>
<keyword evidence="8" id="KW-1015">Disulfide bond</keyword>
<dbReference type="PRINTS" id="PR00970">
    <property type="entry name" value="RIBTRNSFRASE"/>
</dbReference>
<keyword evidence="7 10" id="KW-0520">NAD</keyword>
<evidence type="ECO:0000256" key="3">
    <source>
        <dbReference type="ARBA" id="ARBA00022679"/>
    </source>
</evidence>
<comment type="catalytic activity">
    <reaction evidence="9 10">
        <text>L-arginyl-[protein] + NAD(+) = N(omega)-(ADP-D-ribosyl)-L-arginyl-[protein] + nicotinamide + H(+)</text>
        <dbReference type="Rhea" id="RHEA:19149"/>
        <dbReference type="Rhea" id="RHEA-COMP:10532"/>
        <dbReference type="Rhea" id="RHEA-COMP:15087"/>
        <dbReference type="ChEBI" id="CHEBI:15378"/>
        <dbReference type="ChEBI" id="CHEBI:17154"/>
        <dbReference type="ChEBI" id="CHEBI:29965"/>
        <dbReference type="ChEBI" id="CHEBI:57540"/>
        <dbReference type="ChEBI" id="CHEBI:142554"/>
        <dbReference type="EC" id="2.4.2.31"/>
    </reaction>
</comment>
<dbReference type="Proteomes" id="UP000000715">
    <property type="component" value="Unplaced"/>
</dbReference>
<keyword evidence="5" id="KW-0732">Signal</keyword>
<keyword evidence="2 10" id="KW-0328">Glycosyltransferase</keyword>
<feature type="compositionally biased region" description="Basic and acidic residues" evidence="11">
    <location>
        <begin position="1"/>
        <end position="13"/>
    </location>
</feature>
<organism evidence="12 13">
    <name type="scientific">Mustela putorius furo</name>
    <name type="common">European domestic ferret</name>
    <name type="synonym">Mustela furo</name>
    <dbReference type="NCBI Taxonomy" id="9669"/>
    <lineage>
        <taxon>Eukaryota</taxon>
        <taxon>Metazoa</taxon>
        <taxon>Chordata</taxon>
        <taxon>Craniata</taxon>
        <taxon>Vertebrata</taxon>
        <taxon>Euteleostomi</taxon>
        <taxon>Mammalia</taxon>
        <taxon>Eutheria</taxon>
        <taxon>Laurasiatheria</taxon>
        <taxon>Carnivora</taxon>
        <taxon>Caniformia</taxon>
        <taxon>Musteloidea</taxon>
        <taxon>Mustelidae</taxon>
        <taxon>Mustelinae</taxon>
        <taxon>Mustela</taxon>
    </lineage>
</organism>
<dbReference type="EC" id="2.4.2.31" evidence="10"/>
<evidence type="ECO:0000256" key="6">
    <source>
        <dbReference type="ARBA" id="ARBA00022857"/>
    </source>
</evidence>
<dbReference type="PANTHER" id="PTHR10339">
    <property type="entry name" value="ADP-RIBOSYLTRANSFERASE"/>
    <property type="match status" value="1"/>
</dbReference>
<dbReference type="RefSeq" id="XP_044929125.1">
    <property type="nucleotide sequence ID" value="XM_045073190.1"/>
</dbReference>
<evidence type="ECO:0000256" key="2">
    <source>
        <dbReference type="ARBA" id="ARBA00022676"/>
    </source>
</evidence>
<dbReference type="GO" id="GO:0003950">
    <property type="term" value="F:NAD+ poly-ADP-ribosyltransferase activity"/>
    <property type="evidence" value="ECO:0007669"/>
    <property type="project" value="TreeGrafter"/>
</dbReference>
<feature type="region of interest" description="Disordered" evidence="11">
    <location>
        <begin position="1"/>
        <end position="20"/>
    </location>
</feature>
<evidence type="ECO:0000256" key="7">
    <source>
        <dbReference type="ARBA" id="ARBA00023027"/>
    </source>
</evidence>
<dbReference type="Pfam" id="PF01129">
    <property type="entry name" value="ART"/>
    <property type="match status" value="1"/>
</dbReference>
<evidence type="ECO:0000256" key="1">
    <source>
        <dbReference type="ARBA" id="ARBA00009558"/>
    </source>
</evidence>
<reference evidence="13" key="1">
    <citation type="submission" date="2025-08" db="UniProtKB">
        <authorList>
            <consortium name="RefSeq"/>
        </authorList>
    </citation>
    <scope>IDENTIFICATION</scope>
    <source>
        <tissue evidence="13">Brain</tissue>
    </source>
</reference>
<dbReference type="GO" id="GO:0016779">
    <property type="term" value="F:nucleotidyltransferase activity"/>
    <property type="evidence" value="ECO:0007669"/>
    <property type="project" value="UniProtKB-KW"/>
</dbReference>
<dbReference type="OrthoDB" id="423533at2759"/>
<proteinExistence type="inferred from homology"/>
<dbReference type="CTD" id="420"/>
<feature type="non-terminal residue" evidence="13">
    <location>
        <position position="1"/>
    </location>
</feature>
<gene>
    <name evidence="13" type="primary">ART4</name>
</gene>
<evidence type="ECO:0000256" key="9">
    <source>
        <dbReference type="ARBA" id="ARBA00047597"/>
    </source>
</evidence>
<evidence type="ECO:0000256" key="10">
    <source>
        <dbReference type="RuleBase" id="RU361228"/>
    </source>
</evidence>
<comment type="similarity">
    <text evidence="1 10">Belongs to the Arg-specific ADP-ribosyltransferase family.</text>
</comment>
<dbReference type="PROSITE" id="PS51996">
    <property type="entry name" value="TR_MART"/>
    <property type="match status" value="1"/>
</dbReference>
<dbReference type="GO" id="GO:0106274">
    <property type="term" value="F:NAD+-protein-arginine ADP-ribosyltransferase activity"/>
    <property type="evidence" value="ECO:0007669"/>
    <property type="project" value="UniProtKB-EC"/>
</dbReference>
<keyword evidence="4" id="KW-0548">Nucleotidyltransferase</keyword>
<evidence type="ECO:0000313" key="13">
    <source>
        <dbReference type="RefSeq" id="XP_044929125.1"/>
    </source>
</evidence>
<dbReference type="Gene3D" id="3.90.176.10">
    <property type="entry name" value="Toxin ADP-ribosyltransferase, Chain A, domain 1"/>
    <property type="match status" value="1"/>
</dbReference>
<name>A0A8U0RR62_MUSPF</name>
<dbReference type="FunFam" id="3.90.176.10:FF:000001">
    <property type="entry name" value="NAD(P)(+)--arginine ADP-ribosyltransferase"/>
    <property type="match status" value="1"/>
</dbReference>
<keyword evidence="6 10" id="KW-0521">NADP</keyword>
<dbReference type="SUPFAM" id="SSF56399">
    <property type="entry name" value="ADP-ribosylation"/>
    <property type="match status" value="1"/>
</dbReference>
<keyword evidence="12" id="KW-1185">Reference proteome</keyword>
<dbReference type="PANTHER" id="PTHR10339:SF1">
    <property type="entry name" value="ECTO-ADP-RIBOSYLTRANSFERASE 4"/>
    <property type="match status" value="1"/>
</dbReference>